<dbReference type="InterPro" id="IPR050351">
    <property type="entry name" value="BphY/WalK/GraS-like"/>
</dbReference>
<dbReference type="PRINTS" id="PR00344">
    <property type="entry name" value="BCTRLSENSOR"/>
</dbReference>
<dbReference type="SMART" id="SM00091">
    <property type="entry name" value="PAS"/>
    <property type="match status" value="1"/>
</dbReference>
<keyword evidence="17" id="KW-1185">Reference proteome</keyword>
<comment type="subcellular location">
    <subcellularLocation>
        <location evidence="2">Membrane</location>
        <topology evidence="2">Multi-pass membrane protein</topology>
    </subcellularLocation>
</comment>
<dbReference type="Pfam" id="PF00989">
    <property type="entry name" value="PAS"/>
    <property type="match status" value="1"/>
</dbReference>
<dbReference type="InterPro" id="IPR013767">
    <property type="entry name" value="PAS_fold"/>
</dbReference>
<keyword evidence="11" id="KW-0902">Two-component regulatory system</keyword>
<dbReference type="CDD" id="cd00082">
    <property type="entry name" value="HisKA"/>
    <property type="match status" value="1"/>
</dbReference>
<keyword evidence="10 13" id="KW-1133">Transmembrane helix</keyword>
<keyword evidence="8" id="KW-0418">Kinase</keyword>
<dbReference type="NCBIfam" id="TIGR00229">
    <property type="entry name" value="sensory_box"/>
    <property type="match status" value="1"/>
</dbReference>
<evidence type="ECO:0000256" key="12">
    <source>
        <dbReference type="ARBA" id="ARBA00023136"/>
    </source>
</evidence>
<sequence>MNTLQAWLKKYYRTLAAVTLLVFIFLVSIAQNYLLFHTLVELFSIIVAFAVFTVTWNSRKMLDSNYLYFQGIAYLFIGVLDLLHTITFKGMNIIDDQIYYSNQFWVATRFLEATALVVGFTFIHRKRRINVDATFIAYLVVTTLIICSILVWENFPICFIDGVGQTAFKIYAEYTIIAILFVGLFLLKKNRQHFEPSIFRSLCLSICFAILTEFCFTLYVSNYSASNAVGHCAKLLAFFFTYKAVVEKGFINPTTLIFKNLSDSEQNYRTLSENLPVLIFRFDEKGKCIYANKAVQELTGHTPDLPSCQNVYNLGLPANFAEGIEDLLEKARESKAEQQLDFSFDANRHYALKVIPEYTSGLMGFSYLVISYDITQLKINEKALQDLNSTKDKFFSIIAHDLKSPFTSILAYSDLIAKNTQKFSPPKLEQMALTIRRAAQNAFGLLENLLSWSRLQTGALLPKPELIDVRHLILEHIELLSPISIIKDIQIEMAEDTVGLVNADKQMLSTVLRNLTSNAVKFSHTNSKVVIRAVPQDDTILFSVSDNGTGIPEQLIDRLFKMESSFTTIGTENEKGSGLGLILCKDFVEKSDGKIWVESTLNVGTTFYFSIPAANT</sequence>
<dbReference type="Gene3D" id="3.30.565.10">
    <property type="entry name" value="Histidine kinase-like ATPase, C-terminal domain"/>
    <property type="match status" value="1"/>
</dbReference>
<dbReference type="InterPro" id="IPR036097">
    <property type="entry name" value="HisK_dim/P_sf"/>
</dbReference>
<keyword evidence="5" id="KW-0808">Transferase</keyword>
<dbReference type="GO" id="GO:0007234">
    <property type="term" value="P:osmosensory signaling via phosphorelay pathway"/>
    <property type="evidence" value="ECO:0007669"/>
    <property type="project" value="TreeGrafter"/>
</dbReference>
<evidence type="ECO:0000256" key="3">
    <source>
        <dbReference type="ARBA" id="ARBA00012438"/>
    </source>
</evidence>
<feature type="transmembrane region" description="Helical" evidence="13">
    <location>
        <begin position="66"/>
        <end position="84"/>
    </location>
</feature>
<evidence type="ECO:0000256" key="13">
    <source>
        <dbReference type="SAM" id="Phobius"/>
    </source>
</evidence>
<dbReference type="GO" id="GO:0000155">
    <property type="term" value="F:phosphorelay sensor kinase activity"/>
    <property type="evidence" value="ECO:0007669"/>
    <property type="project" value="InterPro"/>
</dbReference>
<dbReference type="GO" id="GO:0030295">
    <property type="term" value="F:protein kinase activator activity"/>
    <property type="evidence" value="ECO:0007669"/>
    <property type="project" value="TreeGrafter"/>
</dbReference>
<dbReference type="PANTHER" id="PTHR42878">
    <property type="entry name" value="TWO-COMPONENT HISTIDINE KINASE"/>
    <property type="match status" value="1"/>
</dbReference>
<reference evidence="16" key="1">
    <citation type="journal article" date="2014" name="Int. J. Syst. Evol. Microbiol.">
        <title>Complete genome sequence of Corynebacterium casei LMG S-19264T (=DSM 44701T), isolated from a smear-ripened cheese.</title>
        <authorList>
            <consortium name="US DOE Joint Genome Institute (JGI-PGF)"/>
            <person name="Walter F."/>
            <person name="Albersmeier A."/>
            <person name="Kalinowski J."/>
            <person name="Ruckert C."/>
        </authorList>
    </citation>
    <scope>NUCLEOTIDE SEQUENCE</scope>
    <source>
        <strain evidence="16">CGMCC 1.15343</strain>
    </source>
</reference>
<feature type="transmembrane region" description="Helical" evidence="13">
    <location>
        <begin position="199"/>
        <end position="220"/>
    </location>
</feature>
<dbReference type="InterPro" id="IPR035965">
    <property type="entry name" value="PAS-like_dom_sf"/>
</dbReference>
<dbReference type="PANTHER" id="PTHR42878:SF7">
    <property type="entry name" value="SENSOR HISTIDINE KINASE GLRK"/>
    <property type="match status" value="1"/>
</dbReference>
<dbReference type="GO" id="GO:0006355">
    <property type="term" value="P:regulation of DNA-templated transcription"/>
    <property type="evidence" value="ECO:0007669"/>
    <property type="project" value="InterPro"/>
</dbReference>
<evidence type="ECO:0000256" key="9">
    <source>
        <dbReference type="ARBA" id="ARBA00022840"/>
    </source>
</evidence>
<dbReference type="InterPro" id="IPR005467">
    <property type="entry name" value="His_kinase_dom"/>
</dbReference>
<dbReference type="GO" id="GO:0005524">
    <property type="term" value="F:ATP binding"/>
    <property type="evidence" value="ECO:0007669"/>
    <property type="project" value="UniProtKB-KW"/>
</dbReference>
<protein>
    <recommendedName>
        <fullName evidence="3">histidine kinase</fullName>
        <ecNumber evidence="3">2.7.13.3</ecNumber>
    </recommendedName>
</protein>
<dbReference type="Gene3D" id="1.10.287.130">
    <property type="match status" value="1"/>
</dbReference>
<dbReference type="SMART" id="SM00388">
    <property type="entry name" value="HisKA"/>
    <property type="match status" value="1"/>
</dbReference>
<feature type="transmembrane region" description="Helical" evidence="13">
    <location>
        <begin position="12"/>
        <end position="29"/>
    </location>
</feature>
<evidence type="ECO:0000256" key="1">
    <source>
        <dbReference type="ARBA" id="ARBA00000085"/>
    </source>
</evidence>
<dbReference type="EMBL" id="BMIL01000009">
    <property type="protein sequence ID" value="GGC71688.1"/>
    <property type="molecule type" value="Genomic_DNA"/>
</dbReference>
<keyword evidence="4" id="KW-0597">Phosphoprotein</keyword>
<evidence type="ECO:0000256" key="11">
    <source>
        <dbReference type="ARBA" id="ARBA00023012"/>
    </source>
</evidence>
<comment type="catalytic activity">
    <reaction evidence="1">
        <text>ATP + protein L-histidine = ADP + protein N-phospho-L-histidine.</text>
        <dbReference type="EC" id="2.7.13.3"/>
    </reaction>
</comment>
<dbReference type="CDD" id="cd00130">
    <property type="entry name" value="PAS"/>
    <property type="match status" value="1"/>
</dbReference>
<feature type="domain" description="PAS" evidence="15">
    <location>
        <begin position="264"/>
        <end position="304"/>
    </location>
</feature>
<dbReference type="InterPro" id="IPR003661">
    <property type="entry name" value="HisK_dim/P_dom"/>
</dbReference>
<evidence type="ECO:0000256" key="6">
    <source>
        <dbReference type="ARBA" id="ARBA00022692"/>
    </source>
</evidence>
<dbReference type="InterPro" id="IPR004358">
    <property type="entry name" value="Sig_transdc_His_kin-like_C"/>
</dbReference>
<dbReference type="InterPro" id="IPR000014">
    <property type="entry name" value="PAS"/>
</dbReference>
<comment type="caution">
    <text evidence="16">The sequence shown here is derived from an EMBL/GenBank/DDBJ whole genome shotgun (WGS) entry which is preliminary data.</text>
</comment>
<keyword evidence="6 13" id="KW-0812">Transmembrane</keyword>
<evidence type="ECO:0000259" key="15">
    <source>
        <dbReference type="PROSITE" id="PS50112"/>
    </source>
</evidence>
<dbReference type="SUPFAM" id="SSF55874">
    <property type="entry name" value="ATPase domain of HSP90 chaperone/DNA topoisomerase II/histidine kinase"/>
    <property type="match status" value="1"/>
</dbReference>
<reference evidence="16" key="2">
    <citation type="submission" date="2020-09" db="EMBL/GenBank/DDBJ databases">
        <authorList>
            <person name="Sun Q."/>
            <person name="Zhou Y."/>
        </authorList>
    </citation>
    <scope>NUCLEOTIDE SEQUENCE</scope>
    <source>
        <strain evidence="16">CGMCC 1.15343</strain>
    </source>
</reference>
<dbReference type="Pfam" id="PF02518">
    <property type="entry name" value="HATPase_c"/>
    <property type="match status" value="1"/>
</dbReference>
<dbReference type="EC" id="2.7.13.3" evidence="3"/>
<dbReference type="InterPro" id="IPR003594">
    <property type="entry name" value="HATPase_dom"/>
</dbReference>
<dbReference type="Pfam" id="PF00512">
    <property type="entry name" value="HisKA"/>
    <property type="match status" value="1"/>
</dbReference>
<feature type="transmembrane region" description="Helical" evidence="13">
    <location>
        <begin position="135"/>
        <end position="155"/>
    </location>
</feature>
<keyword evidence="9" id="KW-0067">ATP-binding</keyword>
<evidence type="ECO:0000313" key="16">
    <source>
        <dbReference type="EMBL" id="GGC71688.1"/>
    </source>
</evidence>
<evidence type="ECO:0000256" key="4">
    <source>
        <dbReference type="ARBA" id="ARBA00022553"/>
    </source>
</evidence>
<dbReference type="SUPFAM" id="SSF55785">
    <property type="entry name" value="PYP-like sensor domain (PAS domain)"/>
    <property type="match status" value="1"/>
</dbReference>
<dbReference type="RefSeq" id="WP_188627404.1">
    <property type="nucleotide sequence ID" value="NZ_BMIL01000009.1"/>
</dbReference>
<dbReference type="InterPro" id="IPR036890">
    <property type="entry name" value="HATPase_C_sf"/>
</dbReference>
<dbReference type="SMART" id="SM00387">
    <property type="entry name" value="HATPase_c"/>
    <property type="match status" value="1"/>
</dbReference>
<accession>A0A916XH57</accession>
<gene>
    <name evidence="16" type="ORF">GCM10011387_26520</name>
</gene>
<feature type="domain" description="Histidine kinase" evidence="14">
    <location>
        <begin position="397"/>
        <end position="615"/>
    </location>
</feature>
<evidence type="ECO:0000256" key="7">
    <source>
        <dbReference type="ARBA" id="ARBA00022741"/>
    </source>
</evidence>
<evidence type="ECO:0000256" key="5">
    <source>
        <dbReference type="ARBA" id="ARBA00022679"/>
    </source>
</evidence>
<keyword evidence="7" id="KW-0547">Nucleotide-binding</keyword>
<keyword evidence="12 13" id="KW-0472">Membrane</keyword>
<dbReference type="Pfam" id="PF17159">
    <property type="entry name" value="MASE3"/>
    <property type="match status" value="1"/>
</dbReference>
<dbReference type="InterPro" id="IPR033425">
    <property type="entry name" value="MASE3"/>
</dbReference>
<dbReference type="PROSITE" id="PS50109">
    <property type="entry name" value="HIS_KIN"/>
    <property type="match status" value="1"/>
</dbReference>
<name>A0A916XH57_9SPHI</name>
<dbReference type="Proteomes" id="UP000651668">
    <property type="component" value="Unassembled WGS sequence"/>
</dbReference>
<evidence type="ECO:0000256" key="8">
    <source>
        <dbReference type="ARBA" id="ARBA00022777"/>
    </source>
</evidence>
<dbReference type="GO" id="GO:0016020">
    <property type="term" value="C:membrane"/>
    <property type="evidence" value="ECO:0007669"/>
    <property type="project" value="UniProtKB-SubCell"/>
</dbReference>
<feature type="transmembrane region" description="Helical" evidence="13">
    <location>
        <begin position="35"/>
        <end position="54"/>
    </location>
</feature>
<evidence type="ECO:0000256" key="2">
    <source>
        <dbReference type="ARBA" id="ARBA00004141"/>
    </source>
</evidence>
<dbReference type="GO" id="GO:0000156">
    <property type="term" value="F:phosphorelay response regulator activity"/>
    <property type="evidence" value="ECO:0007669"/>
    <property type="project" value="TreeGrafter"/>
</dbReference>
<evidence type="ECO:0000256" key="10">
    <source>
        <dbReference type="ARBA" id="ARBA00022989"/>
    </source>
</evidence>
<dbReference type="Gene3D" id="3.30.450.20">
    <property type="entry name" value="PAS domain"/>
    <property type="match status" value="1"/>
</dbReference>
<dbReference type="AlphaFoldDB" id="A0A916XH57"/>
<organism evidence="16 17">
    <name type="scientific">Pedobacter quisquiliarum</name>
    <dbReference type="NCBI Taxonomy" id="1834438"/>
    <lineage>
        <taxon>Bacteria</taxon>
        <taxon>Pseudomonadati</taxon>
        <taxon>Bacteroidota</taxon>
        <taxon>Sphingobacteriia</taxon>
        <taxon>Sphingobacteriales</taxon>
        <taxon>Sphingobacteriaceae</taxon>
        <taxon>Pedobacter</taxon>
    </lineage>
</organism>
<feature type="transmembrane region" description="Helical" evidence="13">
    <location>
        <begin position="167"/>
        <end position="187"/>
    </location>
</feature>
<dbReference type="SUPFAM" id="SSF47384">
    <property type="entry name" value="Homodimeric domain of signal transducing histidine kinase"/>
    <property type="match status" value="1"/>
</dbReference>
<dbReference type="PROSITE" id="PS50112">
    <property type="entry name" value="PAS"/>
    <property type="match status" value="1"/>
</dbReference>
<evidence type="ECO:0000313" key="17">
    <source>
        <dbReference type="Proteomes" id="UP000651668"/>
    </source>
</evidence>
<feature type="transmembrane region" description="Helical" evidence="13">
    <location>
        <begin position="104"/>
        <end position="123"/>
    </location>
</feature>
<dbReference type="CDD" id="cd00075">
    <property type="entry name" value="HATPase"/>
    <property type="match status" value="1"/>
</dbReference>
<evidence type="ECO:0000259" key="14">
    <source>
        <dbReference type="PROSITE" id="PS50109"/>
    </source>
</evidence>
<proteinExistence type="predicted"/>